<feature type="domain" description="Glycosyl transferase family 1" evidence="1">
    <location>
        <begin position="189"/>
        <end position="362"/>
    </location>
</feature>
<evidence type="ECO:0000313" key="3">
    <source>
        <dbReference type="Proteomes" id="UP001268651"/>
    </source>
</evidence>
<dbReference type="Gene3D" id="3.40.50.2000">
    <property type="entry name" value="Glycogen Phosphorylase B"/>
    <property type="match status" value="2"/>
</dbReference>
<dbReference type="CDD" id="cd03811">
    <property type="entry name" value="GT4_GT28_WabH-like"/>
    <property type="match status" value="1"/>
</dbReference>
<dbReference type="RefSeq" id="WP_316662101.1">
    <property type="nucleotide sequence ID" value="NZ_JAWHTF010000004.1"/>
</dbReference>
<dbReference type="PANTHER" id="PTHR12526">
    <property type="entry name" value="GLYCOSYLTRANSFERASE"/>
    <property type="match status" value="1"/>
</dbReference>
<name>A0ABU3U6W7_9FLAO</name>
<dbReference type="GO" id="GO:0016757">
    <property type="term" value="F:glycosyltransferase activity"/>
    <property type="evidence" value="ECO:0007669"/>
    <property type="project" value="UniProtKB-KW"/>
</dbReference>
<evidence type="ECO:0000313" key="2">
    <source>
        <dbReference type="EMBL" id="MDU8886147.1"/>
    </source>
</evidence>
<evidence type="ECO:0000259" key="1">
    <source>
        <dbReference type="Pfam" id="PF00534"/>
    </source>
</evidence>
<sequence>MPPKKKIALFSNYLSFGGTERVVSLLCNELTKYYNVSLIIIYNNIEFPIHKDVNIIVLTNENFNQKQSLLSKVFLFFKVLFRYRKALEKNNIETSISFLVLPNLINSCAKILNGKLKTIISERCFPSKMYSSIKFSMRSFKFIVKSFYNKNDLLFSNSVYINEDLIQNFGLKIYTKVVYNPIQLAQQRKDLSSYDKPSQEFKVISIGRLIEEKNHKGTIESIDLLPSNYTLEIFGNGSLENELKLTSANLKLEERIHFKGSVNNVLDYLVKGHCLVLFSNTEGFPNAILEAMSVGLPVISSNCMSGPLELLNENQSVSIETGSFFKAKYGILVNVNDIQGLSKAIQFLQKNNDIRLHYSEKGLERVKEFEVSKIGLEMNNLINKINI</sequence>
<protein>
    <submittedName>
        <fullName evidence="2">Glycosyltransferase</fullName>
        <ecNumber evidence="2">2.4.-.-</ecNumber>
    </submittedName>
</protein>
<dbReference type="Proteomes" id="UP001268651">
    <property type="component" value="Unassembled WGS sequence"/>
</dbReference>
<dbReference type="InterPro" id="IPR001296">
    <property type="entry name" value="Glyco_trans_1"/>
</dbReference>
<keyword evidence="2" id="KW-0808">Transferase</keyword>
<gene>
    <name evidence="2" type="ORF">RXV94_08250</name>
</gene>
<keyword evidence="3" id="KW-1185">Reference proteome</keyword>
<dbReference type="Pfam" id="PF00534">
    <property type="entry name" value="Glycos_transf_1"/>
    <property type="match status" value="1"/>
</dbReference>
<dbReference type="PANTHER" id="PTHR12526:SF630">
    <property type="entry name" value="GLYCOSYLTRANSFERASE"/>
    <property type="match status" value="1"/>
</dbReference>
<organism evidence="2 3">
    <name type="scientific">Gilvirhabdus luticola</name>
    <dbReference type="NCBI Taxonomy" id="3079858"/>
    <lineage>
        <taxon>Bacteria</taxon>
        <taxon>Pseudomonadati</taxon>
        <taxon>Bacteroidota</taxon>
        <taxon>Flavobacteriia</taxon>
        <taxon>Flavobacteriales</taxon>
        <taxon>Flavobacteriaceae</taxon>
        <taxon>Gilvirhabdus</taxon>
    </lineage>
</organism>
<dbReference type="EMBL" id="JAWHTF010000004">
    <property type="protein sequence ID" value="MDU8886147.1"/>
    <property type="molecule type" value="Genomic_DNA"/>
</dbReference>
<dbReference type="EC" id="2.4.-.-" evidence="2"/>
<comment type="caution">
    <text evidence="2">The sequence shown here is derived from an EMBL/GenBank/DDBJ whole genome shotgun (WGS) entry which is preliminary data.</text>
</comment>
<keyword evidence="2" id="KW-0328">Glycosyltransferase</keyword>
<proteinExistence type="predicted"/>
<reference evidence="2 3" key="1">
    <citation type="submission" date="2023-10" db="EMBL/GenBank/DDBJ databases">
        <title>Marimonas sp. nov. isolated from tidal mud flat.</title>
        <authorList>
            <person name="Jaincy N.J."/>
            <person name="Srinivasan S."/>
            <person name="Lee S.-S."/>
        </authorList>
    </citation>
    <scope>NUCLEOTIDE SEQUENCE [LARGE SCALE GENOMIC DNA]</scope>
    <source>
        <strain evidence="2 3">MJ-SS3</strain>
    </source>
</reference>
<accession>A0ABU3U6W7</accession>
<dbReference type="SUPFAM" id="SSF53756">
    <property type="entry name" value="UDP-Glycosyltransferase/glycogen phosphorylase"/>
    <property type="match status" value="1"/>
</dbReference>